<evidence type="ECO:0000313" key="4">
    <source>
        <dbReference type="EMBL" id="KAF3435742.1"/>
    </source>
</evidence>
<keyword evidence="5" id="KW-1185">Reference proteome</keyword>
<feature type="compositionally biased region" description="Basic and acidic residues" evidence="3">
    <location>
        <begin position="185"/>
        <end position="202"/>
    </location>
</feature>
<dbReference type="EMBL" id="VOIH02000010">
    <property type="protein sequence ID" value="KAF3435742.1"/>
    <property type="molecule type" value="Genomic_DNA"/>
</dbReference>
<dbReference type="AlphaFoldDB" id="A0A8K0E2N7"/>
<dbReference type="GO" id="GO:0009414">
    <property type="term" value="P:response to water deprivation"/>
    <property type="evidence" value="ECO:0007669"/>
    <property type="project" value="UniProtKB-ARBA"/>
</dbReference>
<dbReference type="GO" id="GO:0009631">
    <property type="term" value="P:cold acclimation"/>
    <property type="evidence" value="ECO:0007669"/>
    <property type="project" value="TreeGrafter"/>
</dbReference>
<dbReference type="PANTHER" id="PTHR33346">
    <property type="entry name" value="DEHYDRIN XERO 2-RELATED"/>
    <property type="match status" value="1"/>
</dbReference>
<evidence type="ECO:0008006" key="6">
    <source>
        <dbReference type="Google" id="ProtNLM"/>
    </source>
</evidence>
<evidence type="ECO:0000256" key="2">
    <source>
        <dbReference type="RuleBase" id="RU003995"/>
    </source>
</evidence>
<dbReference type="Pfam" id="PF00257">
    <property type="entry name" value="Dehydrin"/>
    <property type="match status" value="1"/>
</dbReference>
<dbReference type="GO" id="GO:0009737">
    <property type="term" value="P:response to abscisic acid"/>
    <property type="evidence" value="ECO:0007669"/>
    <property type="project" value="TreeGrafter"/>
</dbReference>
<dbReference type="OrthoDB" id="685434at2759"/>
<comment type="similarity">
    <text evidence="1 2">Belongs to the plant dehydrin family.</text>
</comment>
<proteinExistence type="inferred from homology"/>
<evidence type="ECO:0000256" key="1">
    <source>
        <dbReference type="ARBA" id="ARBA00008403"/>
    </source>
</evidence>
<feature type="compositionally biased region" description="Basic and acidic residues" evidence="3">
    <location>
        <begin position="152"/>
        <end position="168"/>
    </location>
</feature>
<dbReference type="PROSITE" id="PS00315">
    <property type="entry name" value="DEHYDRIN_1"/>
    <property type="match status" value="1"/>
</dbReference>
<dbReference type="PROSITE" id="PS00823">
    <property type="entry name" value="DEHYDRIN_2"/>
    <property type="match status" value="1"/>
</dbReference>
<evidence type="ECO:0000313" key="5">
    <source>
        <dbReference type="Proteomes" id="UP000796880"/>
    </source>
</evidence>
<feature type="region of interest" description="Disordered" evidence="3">
    <location>
        <begin position="75"/>
        <end position="210"/>
    </location>
</feature>
<reference evidence="4" key="1">
    <citation type="submission" date="2020-03" db="EMBL/GenBank/DDBJ databases">
        <title>A high-quality chromosome-level genome assembly of a woody plant with both climbing and erect habits, Rhamnella rubrinervis.</title>
        <authorList>
            <person name="Lu Z."/>
            <person name="Yang Y."/>
            <person name="Zhu X."/>
            <person name="Sun Y."/>
        </authorList>
    </citation>
    <scope>NUCLEOTIDE SEQUENCE</scope>
    <source>
        <strain evidence="4">BYM</strain>
        <tissue evidence="4">Leaf</tissue>
    </source>
</reference>
<dbReference type="Proteomes" id="UP000796880">
    <property type="component" value="Unassembled WGS sequence"/>
</dbReference>
<evidence type="ECO:0000256" key="3">
    <source>
        <dbReference type="SAM" id="MobiDB-lite"/>
    </source>
</evidence>
<gene>
    <name evidence="4" type="ORF">FNV43_RR22834</name>
</gene>
<dbReference type="GO" id="GO:0005829">
    <property type="term" value="C:cytosol"/>
    <property type="evidence" value="ECO:0007669"/>
    <property type="project" value="TreeGrafter"/>
</dbReference>
<comment type="caution">
    <text evidence="4">The sequence shown here is derived from an EMBL/GenBank/DDBJ whole genome shotgun (WGS) entry which is preliminary data.</text>
</comment>
<name>A0A8K0E2N7_9ROSA</name>
<protein>
    <recommendedName>
        <fullName evidence="6">Dehydrin</fullName>
    </recommendedName>
</protein>
<dbReference type="InterPro" id="IPR030513">
    <property type="entry name" value="Dehydrin_CS"/>
</dbReference>
<sequence>MAADLRDEFGNTVQLTDEHGNPVQLTDEHGNPVHLTGLATKQDTNVGTDVYTGCAPGGDARGECVAAVSVISTEGVYGPKGAPATEPPTASYGAGTGLAGDRAGATQPLAQHLSQEGAATGEHRRSSSSSSSSSEDDGQGGRVKKKKGLGTKIKEKLTGGKHRDDQHHHPQTTTGPAATTTTMASHEHEKKSFMDKIKDKLPGHHHNTTN</sequence>
<organism evidence="4 5">
    <name type="scientific">Rhamnella rubrinervis</name>
    <dbReference type="NCBI Taxonomy" id="2594499"/>
    <lineage>
        <taxon>Eukaryota</taxon>
        <taxon>Viridiplantae</taxon>
        <taxon>Streptophyta</taxon>
        <taxon>Embryophyta</taxon>
        <taxon>Tracheophyta</taxon>
        <taxon>Spermatophyta</taxon>
        <taxon>Magnoliopsida</taxon>
        <taxon>eudicotyledons</taxon>
        <taxon>Gunneridae</taxon>
        <taxon>Pentapetalae</taxon>
        <taxon>rosids</taxon>
        <taxon>fabids</taxon>
        <taxon>Rosales</taxon>
        <taxon>Rhamnaceae</taxon>
        <taxon>rhamnoid group</taxon>
        <taxon>Rhamneae</taxon>
        <taxon>Rhamnella</taxon>
    </lineage>
</organism>
<dbReference type="PANTHER" id="PTHR33346:SF5">
    <property type="entry name" value="DEHYDRIN LEA-RELATED"/>
    <property type="match status" value="1"/>
</dbReference>
<accession>A0A8K0E2N7</accession>
<dbReference type="InterPro" id="IPR000167">
    <property type="entry name" value="Dehydrin"/>
</dbReference>
<feature type="compositionally biased region" description="Low complexity" evidence="3">
    <location>
        <begin position="171"/>
        <end position="182"/>
    </location>
</feature>